<name>A0A381XP12_9ZZZZ</name>
<evidence type="ECO:0000259" key="4">
    <source>
        <dbReference type="Pfam" id="PF00082"/>
    </source>
</evidence>
<dbReference type="PRINTS" id="PR00723">
    <property type="entry name" value="SUBTILISIN"/>
</dbReference>
<dbReference type="InterPro" id="IPR000209">
    <property type="entry name" value="Peptidase_S8/S53_dom"/>
</dbReference>
<dbReference type="GO" id="GO:0004252">
    <property type="term" value="F:serine-type endopeptidase activity"/>
    <property type="evidence" value="ECO:0007669"/>
    <property type="project" value="InterPro"/>
</dbReference>
<dbReference type="InterPro" id="IPR036852">
    <property type="entry name" value="Peptidase_S8/S53_dom_sf"/>
</dbReference>
<dbReference type="GO" id="GO:0005886">
    <property type="term" value="C:plasma membrane"/>
    <property type="evidence" value="ECO:0007669"/>
    <property type="project" value="TreeGrafter"/>
</dbReference>
<dbReference type="GO" id="GO:0016485">
    <property type="term" value="P:protein processing"/>
    <property type="evidence" value="ECO:0007669"/>
    <property type="project" value="TreeGrafter"/>
</dbReference>
<evidence type="ECO:0000256" key="1">
    <source>
        <dbReference type="ARBA" id="ARBA00022670"/>
    </source>
</evidence>
<evidence type="ECO:0000256" key="2">
    <source>
        <dbReference type="ARBA" id="ARBA00022801"/>
    </source>
</evidence>
<dbReference type="EMBL" id="UINC01015767">
    <property type="protein sequence ID" value="SVA66151.1"/>
    <property type="molecule type" value="Genomic_DNA"/>
</dbReference>
<feature type="domain" description="Peptidase S8/S53" evidence="4">
    <location>
        <begin position="77"/>
        <end position="159"/>
    </location>
</feature>
<sequence length="164" mass="17056">MLFSRFFVADPAGISSHQLVMNFSFNRAALAMLMTVSVLVATSRADAAPDISSSEYSLNTYLEGIRVAPAWEAGLLGSGVVVADLDTGILSTHVDILGTVVEGGYDFVNDDDEPHDDDDSVTDGHGTASAGIIVGNWNATGIGGIAPSARVLPIKIADMNAQTT</sequence>
<proteinExistence type="predicted"/>
<keyword evidence="2" id="KW-0378">Hydrolase</keyword>
<keyword evidence="3" id="KW-0720">Serine protease</keyword>
<dbReference type="PROSITE" id="PS51892">
    <property type="entry name" value="SUBTILASE"/>
    <property type="match status" value="1"/>
</dbReference>
<gene>
    <name evidence="5" type="ORF">METZ01_LOCUS119005</name>
</gene>
<feature type="non-terminal residue" evidence="5">
    <location>
        <position position="164"/>
    </location>
</feature>
<evidence type="ECO:0000256" key="3">
    <source>
        <dbReference type="ARBA" id="ARBA00022825"/>
    </source>
</evidence>
<accession>A0A381XP12</accession>
<dbReference type="PANTHER" id="PTHR42884:SF14">
    <property type="entry name" value="NEUROENDOCRINE CONVERTASE 1"/>
    <property type="match status" value="1"/>
</dbReference>
<organism evidence="5">
    <name type="scientific">marine metagenome</name>
    <dbReference type="NCBI Taxonomy" id="408172"/>
    <lineage>
        <taxon>unclassified sequences</taxon>
        <taxon>metagenomes</taxon>
        <taxon>ecological metagenomes</taxon>
    </lineage>
</organism>
<dbReference type="AlphaFoldDB" id="A0A381XP12"/>
<reference evidence="5" key="1">
    <citation type="submission" date="2018-05" db="EMBL/GenBank/DDBJ databases">
        <authorList>
            <person name="Lanie J.A."/>
            <person name="Ng W.-L."/>
            <person name="Kazmierczak K.M."/>
            <person name="Andrzejewski T.M."/>
            <person name="Davidsen T.M."/>
            <person name="Wayne K.J."/>
            <person name="Tettelin H."/>
            <person name="Glass J.I."/>
            <person name="Rusch D."/>
            <person name="Podicherti R."/>
            <person name="Tsui H.-C.T."/>
            <person name="Winkler M.E."/>
        </authorList>
    </citation>
    <scope>NUCLEOTIDE SEQUENCE</scope>
</reference>
<keyword evidence="1" id="KW-0645">Protease</keyword>
<dbReference type="InterPro" id="IPR015500">
    <property type="entry name" value="Peptidase_S8_subtilisin-rel"/>
</dbReference>
<dbReference type="Gene3D" id="3.40.50.200">
    <property type="entry name" value="Peptidase S8/S53 domain"/>
    <property type="match status" value="1"/>
</dbReference>
<dbReference type="PANTHER" id="PTHR42884">
    <property type="entry name" value="PROPROTEIN CONVERTASE SUBTILISIN/KEXIN-RELATED"/>
    <property type="match status" value="1"/>
</dbReference>
<evidence type="ECO:0000313" key="5">
    <source>
        <dbReference type="EMBL" id="SVA66151.1"/>
    </source>
</evidence>
<protein>
    <recommendedName>
        <fullName evidence="4">Peptidase S8/S53 domain-containing protein</fullName>
    </recommendedName>
</protein>
<dbReference type="SUPFAM" id="SSF52743">
    <property type="entry name" value="Subtilisin-like"/>
    <property type="match status" value="1"/>
</dbReference>
<dbReference type="Pfam" id="PF00082">
    <property type="entry name" value="Peptidase_S8"/>
    <property type="match status" value="1"/>
</dbReference>